<reference evidence="1 2" key="1">
    <citation type="submission" date="2020-06" db="EMBL/GenBank/DDBJ databases">
        <title>Haloterrigena sp. nov., an extremely halophilic archaeon isolated from a saline sediment.</title>
        <authorList>
            <person name="Liu B.-B."/>
        </authorList>
    </citation>
    <scope>NUCLEOTIDE SEQUENCE [LARGE SCALE GENOMIC DNA]</scope>
    <source>
        <strain evidence="1 2">SYSU A558-1</strain>
    </source>
</reference>
<dbReference type="EMBL" id="JABUQZ010000001">
    <property type="protein sequence ID" value="NUC73617.1"/>
    <property type="molecule type" value="Genomic_DNA"/>
</dbReference>
<organism evidence="1 2">
    <name type="scientific">Haloterrigena gelatinilytica</name>
    <dbReference type="NCBI Taxonomy" id="2741724"/>
    <lineage>
        <taxon>Archaea</taxon>
        <taxon>Methanobacteriati</taxon>
        <taxon>Methanobacteriota</taxon>
        <taxon>Stenosarchaea group</taxon>
        <taxon>Halobacteria</taxon>
        <taxon>Halobacteriales</taxon>
        <taxon>Natrialbaceae</taxon>
        <taxon>Haloterrigena</taxon>
    </lineage>
</organism>
<protein>
    <submittedName>
        <fullName evidence="1">Uncharacterized protein</fullName>
    </submittedName>
</protein>
<accession>A0ABX2LBG4</accession>
<sequence>MVEKPDLSDVKLPEDEDDVVDMVAETHGQEWAEEHRELLVAQAELIGDL</sequence>
<comment type="caution">
    <text evidence="1">The sequence shown here is derived from an EMBL/GenBank/DDBJ whole genome shotgun (WGS) entry which is preliminary data.</text>
</comment>
<name>A0ABX2LBG4_9EURY</name>
<dbReference type="RefSeq" id="WP_174681441.1">
    <property type="nucleotide sequence ID" value="NZ_JABUQZ010000001.1"/>
</dbReference>
<dbReference type="Proteomes" id="UP001016761">
    <property type="component" value="Unassembled WGS sequence"/>
</dbReference>
<evidence type="ECO:0000313" key="2">
    <source>
        <dbReference type="Proteomes" id="UP001016761"/>
    </source>
</evidence>
<keyword evidence="2" id="KW-1185">Reference proteome</keyword>
<evidence type="ECO:0000313" key="1">
    <source>
        <dbReference type="EMBL" id="NUC73617.1"/>
    </source>
</evidence>
<proteinExistence type="predicted"/>
<gene>
    <name evidence="1" type="ORF">HTZ84_15100</name>
</gene>